<dbReference type="InterPro" id="IPR006260">
    <property type="entry name" value="TonB/TolA_C"/>
</dbReference>
<reference evidence="11 12" key="1">
    <citation type="submission" date="2020-05" db="EMBL/GenBank/DDBJ databases">
        <title>Hymenobacter terrestris sp. nov. and Hymenobacter lapidiphilus sp. nov., isolated from regoliths in Antarctica.</title>
        <authorList>
            <person name="Sedlacek I."/>
            <person name="Pantucek R."/>
            <person name="Zeman M."/>
            <person name="Holochova P."/>
            <person name="Kralova S."/>
            <person name="Stankova E."/>
            <person name="Sedo O."/>
            <person name="Micenkova L."/>
            <person name="Svec P."/>
            <person name="Gupta V."/>
            <person name="Sood U."/>
            <person name="Korpole U.S."/>
            <person name="Lal R."/>
        </authorList>
    </citation>
    <scope>NUCLEOTIDE SEQUENCE [LARGE SCALE GENOMIC DNA]</scope>
    <source>
        <strain evidence="11 12">P5342</strain>
    </source>
</reference>
<evidence type="ECO:0000256" key="7">
    <source>
        <dbReference type="ARBA" id="ARBA00022927"/>
    </source>
</evidence>
<keyword evidence="9" id="KW-0472">Membrane</keyword>
<dbReference type="AlphaFoldDB" id="A0A7Y7U6N9"/>
<proteinExistence type="inferred from homology"/>
<gene>
    <name evidence="11" type="ORF">HW554_15430</name>
</gene>
<keyword evidence="6" id="KW-0812">Transmembrane</keyword>
<keyword evidence="12" id="KW-1185">Reference proteome</keyword>
<dbReference type="PANTHER" id="PTHR33446:SF2">
    <property type="entry name" value="PROTEIN TONB"/>
    <property type="match status" value="1"/>
</dbReference>
<dbReference type="SUPFAM" id="SSF74653">
    <property type="entry name" value="TolA/TonB C-terminal domain"/>
    <property type="match status" value="1"/>
</dbReference>
<evidence type="ECO:0000256" key="8">
    <source>
        <dbReference type="ARBA" id="ARBA00022989"/>
    </source>
</evidence>
<keyword evidence="7" id="KW-0653">Protein transport</keyword>
<evidence type="ECO:0000256" key="9">
    <source>
        <dbReference type="ARBA" id="ARBA00023136"/>
    </source>
</evidence>
<evidence type="ECO:0000256" key="2">
    <source>
        <dbReference type="ARBA" id="ARBA00006555"/>
    </source>
</evidence>
<comment type="subcellular location">
    <subcellularLocation>
        <location evidence="1">Cell inner membrane</location>
        <topology evidence="1">Single-pass membrane protein</topology>
        <orientation evidence="1">Periplasmic side</orientation>
    </subcellularLocation>
</comment>
<sequence length="230" mass="25165">MLPLPVLHVRLRACSESWTQMTPAAQGQHCARCNRTVLDFTQSSAADLEAAFQASPDGRVCGQFHPAQLAPNQPAPLPPRPALRPKLRRFLVALVLVCGLGLGAQEAVAQVRQKLPTTSPLPRTDWVSRPYGDVAERLPVFQGGPQKMMQFIGENLRYPAGLTESGRVFVRFTVDEAGNQQNVRVVKGFHPDADAEALRVVSMLKSWTPGSQSGRPVAVEYNVPITFSME</sequence>
<dbReference type="Pfam" id="PF03544">
    <property type="entry name" value="TonB_C"/>
    <property type="match status" value="1"/>
</dbReference>
<dbReference type="Gene3D" id="3.30.1150.10">
    <property type="match status" value="1"/>
</dbReference>
<evidence type="ECO:0000256" key="1">
    <source>
        <dbReference type="ARBA" id="ARBA00004383"/>
    </source>
</evidence>
<dbReference type="PANTHER" id="PTHR33446">
    <property type="entry name" value="PROTEIN TONB-RELATED"/>
    <property type="match status" value="1"/>
</dbReference>
<evidence type="ECO:0000256" key="6">
    <source>
        <dbReference type="ARBA" id="ARBA00022692"/>
    </source>
</evidence>
<dbReference type="InterPro" id="IPR051045">
    <property type="entry name" value="TonB-dependent_transducer"/>
</dbReference>
<organism evidence="11 12">
    <name type="scientific">Hymenobacter lapidiphilus</name>
    <dbReference type="NCBI Taxonomy" id="2608003"/>
    <lineage>
        <taxon>Bacteria</taxon>
        <taxon>Pseudomonadati</taxon>
        <taxon>Bacteroidota</taxon>
        <taxon>Cytophagia</taxon>
        <taxon>Cytophagales</taxon>
        <taxon>Hymenobacteraceae</taxon>
        <taxon>Hymenobacter</taxon>
    </lineage>
</organism>
<dbReference type="GO" id="GO:0015031">
    <property type="term" value="P:protein transport"/>
    <property type="evidence" value="ECO:0007669"/>
    <property type="project" value="UniProtKB-KW"/>
</dbReference>
<dbReference type="GO" id="GO:0031992">
    <property type="term" value="F:energy transducer activity"/>
    <property type="evidence" value="ECO:0007669"/>
    <property type="project" value="TreeGrafter"/>
</dbReference>
<evidence type="ECO:0000256" key="3">
    <source>
        <dbReference type="ARBA" id="ARBA00022448"/>
    </source>
</evidence>
<evidence type="ECO:0000313" key="11">
    <source>
        <dbReference type="EMBL" id="NVO32607.1"/>
    </source>
</evidence>
<dbReference type="PROSITE" id="PS52015">
    <property type="entry name" value="TONB_CTD"/>
    <property type="match status" value="1"/>
</dbReference>
<dbReference type="GO" id="GO:0055085">
    <property type="term" value="P:transmembrane transport"/>
    <property type="evidence" value="ECO:0007669"/>
    <property type="project" value="InterPro"/>
</dbReference>
<comment type="caution">
    <text evidence="11">The sequence shown here is derived from an EMBL/GenBank/DDBJ whole genome shotgun (WGS) entry which is preliminary data.</text>
</comment>
<accession>A0A7Y7U6N9</accession>
<dbReference type="Proteomes" id="UP000565521">
    <property type="component" value="Unassembled WGS sequence"/>
</dbReference>
<protein>
    <submittedName>
        <fullName evidence="11">Energy transducer TonB</fullName>
    </submittedName>
</protein>
<name>A0A7Y7U6N9_9BACT</name>
<evidence type="ECO:0000256" key="5">
    <source>
        <dbReference type="ARBA" id="ARBA00022519"/>
    </source>
</evidence>
<dbReference type="EMBL" id="JABKAU010000033">
    <property type="protein sequence ID" value="NVO32607.1"/>
    <property type="molecule type" value="Genomic_DNA"/>
</dbReference>
<evidence type="ECO:0000259" key="10">
    <source>
        <dbReference type="PROSITE" id="PS52015"/>
    </source>
</evidence>
<evidence type="ECO:0000313" key="12">
    <source>
        <dbReference type="Proteomes" id="UP000565521"/>
    </source>
</evidence>
<dbReference type="GO" id="GO:0098797">
    <property type="term" value="C:plasma membrane protein complex"/>
    <property type="evidence" value="ECO:0007669"/>
    <property type="project" value="TreeGrafter"/>
</dbReference>
<dbReference type="RefSeq" id="WP_176909479.1">
    <property type="nucleotide sequence ID" value="NZ_JABKAU010000033.1"/>
</dbReference>
<keyword evidence="4" id="KW-1003">Cell membrane</keyword>
<evidence type="ECO:0000256" key="4">
    <source>
        <dbReference type="ARBA" id="ARBA00022475"/>
    </source>
</evidence>
<keyword evidence="3" id="KW-0813">Transport</keyword>
<dbReference type="NCBIfam" id="TIGR01352">
    <property type="entry name" value="tonB_Cterm"/>
    <property type="match status" value="1"/>
</dbReference>
<feature type="domain" description="TonB C-terminal" evidence="10">
    <location>
        <begin position="140"/>
        <end position="230"/>
    </location>
</feature>
<comment type="similarity">
    <text evidence="2">Belongs to the TonB family.</text>
</comment>
<dbReference type="InterPro" id="IPR037682">
    <property type="entry name" value="TonB_C"/>
</dbReference>
<keyword evidence="8" id="KW-1133">Transmembrane helix</keyword>
<keyword evidence="5" id="KW-0997">Cell inner membrane</keyword>